<keyword evidence="2" id="KW-1185">Reference proteome</keyword>
<sequence length="387" mass="45587">MPIPSLVLSNTEARQLTLSSQRLNTPHAPAEALTLTQQVIEHLGYIQIDTISVIERAHHHTLWTRHPNYQAQHLEQLLEQKQIFEYWSHAAAYLPMRDYRFSLWRKQAFIKGQLEHWYQRDTKLISEVLARIRAEGPLMAKDFDRDQPTAEWQSKPSKRALEYLFMQGDLMIPYRRQFHKVYDLTERVLPSTIDTRPPTEEEYLNYLILNYLRAQGLAQERDFGHLIKGIKPAIKQAIRRLLSEGQLIEVQFNQQTWLSTPDKLQQLNQPLHNHLKILSPFDNLVIQRERLRRLFNFDYQIECYLPAAKRHYGYFSLPILWNGELVARIDCKAERKTQTLTINKLWLELGLTAIADFEAQLTTALLDFAQFNHCQQLSFNHANNLPI</sequence>
<accession>A0A1T4WV11</accession>
<dbReference type="OrthoDB" id="9787207at2"/>
<evidence type="ECO:0000313" key="1">
    <source>
        <dbReference type="EMBL" id="SKA80471.1"/>
    </source>
</evidence>
<evidence type="ECO:0000313" key="2">
    <source>
        <dbReference type="Proteomes" id="UP000190460"/>
    </source>
</evidence>
<evidence type="ECO:0008006" key="3">
    <source>
        <dbReference type="Google" id="ProtNLM"/>
    </source>
</evidence>
<dbReference type="EMBL" id="FUYB01000009">
    <property type="protein sequence ID" value="SKA80471.1"/>
    <property type="molecule type" value="Genomic_DNA"/>
</dbReference>
<protein>
    <recommendedName>
        <fullName evidence="3">Winged helix-turn-helix domain-containing protein</fullName>
    </recommendedName>
</protein>
<dbReference type="STRING" id="92487.SAMN02745130_02080"/>
<name>A0A1T4WV11_9GAMM</name>
<dbReference type="RefSeq" id="WP_078922549.1">
    <property type="nucleotide sequence ID" value="NZ_FUYB01000009.1"/>
</dbReference>
<reference evidence="2" key="1">
    <citation type="submission" date="2017-02" db="EMBL/GenBank/DDBJ databases">
        <authorList>
            <person name="Varghese N."/>
            <person name="Submissions S."/>
        </authorList>
    </citation>
    <scope>NUCLEOTIDE SEQUENCE [LARGE SCALE GENOMIC DNA]</scope>
    <source>
        <strain evidence="2">ATCC 49788</strain>
    </source>
</reference>
<dbReference type="PANTHER" id="PTHR30528:SF0">
    <property type="entry name" value="CYTOPLASMIC PROTEIN"/>
    <property type="match status" value="1"/>
</dbReference>
<gene>
    <name evidence="1" type="ORF">SAMN02745130_02080</name>
</gene>
<dbReference type="InterPro" id="IPR009351">
    <property type="entry name" value="AlkZ-like"/>
</dbReference>
<dbReference type="AlphaFoldDB" id="A0A1T4WV11"/>
<dbReference type="PANTHER" id="PTHR30528">
    <property type="entry name" value="CYTOPLASMIC PROTEIN"/>
    <property type="match status" value="1"/>
</dbReference>
<organism evidence="1 2">
    <name type="scientific">Thiothrix eikelboomii</name>
    <dbReference type="NCBI Taxonomy" id="92487"/>
    <lineage>
        <taxon>Bacteria</taxon>
        <taxon>Pseudomonadati</taxon>
        <taxon>Pseudomonadota</taxon>
        <taxon>Gammaproteobacteria</taxon>
        <taxon>Thiotrichales</taxon>
        <taxon>Thiotrichaceae</taxon>
        <taxon>Thiothrix</taxon>
    </lineage>
</organism>
<proteinExistence type="predicted"/>
<dbReference type="Proteomes" id="UP000190460">
    <property type="component" value="Unassembled WGS sequence"/>
</dbReference>
<dbReference type="Pfam" id="PF06224">
    <property type="entry name" value="AlkZ-like"/>
    <property type="match status" value="1"/>
</dbReference>